<protein>
    <submittedName>
        <fullName evidence="1">Uncharacterized protein</fullName>
    </submittedName>
</protein>
<dbReference type="Proteomes" id="UP000267096">
    <property type="component" value="Unassembled WGS sequence"/>
</dbReference>
<accession>A0A3P6R1U1</accession>
<gene>
    <name evidence="1" type="ORF">ASIM_LOCUS9026</name>
</gene>
<evidence type="ECO:0000313" key="1">
    <source>
        <dbReference type="EMBL" id="VDK36188.1"/>
    </source>
</evidence>
<reference evidence="1 2" key="1">
    <citation type="submission" date="2018-11" db="EMBL/GenBank/DDBJ databases">
        <authorList>
            <consortium name="Pathogen Informatics"/>
        </authorList>
    </citation>
    <scope>NUCLEOTIDE SEQUENCE [LARGE SCALE GENOMIC DNA]</scope>
</reference>
<evidence type="ECO:0000313" key="2">
    <source>
        <dbReference type="Proteomes" id="UP000267096"/>
    </source>
</evidence>
<keyword evidence="2" id="KW-1185">Reference proteome</keyword>
<organism evidence="1 2">
    <name type="scientific">Anisakis simplex</name>
    <name type="common">Herring worm</name>
    <dbReference type="NCBI Taxonomy" id="6269"/>
    <lineage>
        <taxon>Eukaryota</taxon>
        <taxon>Metazoa</taxon>
        <taxon>Ecdysozoa</taxon>
        <taxon>Nematoda</taxon>
        <taxon>Chromadorea</taxon>
        <taxon>Rhabditida</taxon>
        <taxon>Spirurina</taxon>
        <taxon>Ascaridomorpha</taxon>
        <taxon>Ascaridoidea</taxon>
        <taxon>Anisakidae</taxon>
        <taxon>Anisakis</taxon>
        <taxon>Anisakis simplex complex</taxon>
    </lineage>
</organism>
<dbReference type="EMBL" id="UYRR01026238">
    <property type="protein sequence ID" value="VDK36188.1"/>
    <property type="molecule type" value="Genomic_DNA"/>
</dbReference>
<proteinExistence type="predicted"/>
<name>A0A3P6R1U1_ANISI</name>
<dbReference type="AlphaFoldDB" id="A0A3P6R1U1"/>
<dbReference type="OrthoDB" id="10562499at2759"/>
<sequence length="70" mass="8405">MVEDNKQEREFSTLTKAKYDELKVKFEQSSSALIEKGKDCVTTQRRNRGNQSRSINEMWKYHKYVVCVWK</sequence>